<organism evidence="1 2">
    <name type="scientific">Elysia marginata</name>
    <dbReference type="NCBI Taxonomy" id="1093978"/>
    <lineage>
        <taxon>Eukaryota</taxon>
        <taxon>Metazoa</taxon>
        <taxon>Spiralia</taxon>
        <taxon>Lophotrochozoa</taxon>
        <taxon>Mollusca</taxon>
        <taxon>Gastropoda</taxon>
        <taxon>Heterobranchia</taxon>
        <taxon>Euthyneura</taxon>
        <taxon>Panpulmonata</taxon>
        <taxon>Sacoglossa</taxon>
        <taxon>Placobranchoidea</taxon>
        <taxon>Plakobranchidae</taxon>
        <taxon>Elysia</taxon>
    </lineage>
</organism>
<dbReference type="Proteomes" id="UP000762676">
    <property type="component" value="Unassembled WGS sequence"/>
</dbReference>
<dbReference type="AlphaFoldDB" id="A0AAV4F670"/>
<reference evidence="1 2" key="1">
    <citation type="journal article" date="2021" name="Elife">
        <title>Chloroplast acquisition without the gene transfer in kleptoplastic sea slugs, Plakobranchus ocellatus.</title>
        <authorList>
            <person name="Maeda T."/>
            <person name="Takahashi S."/>
            <person name="Yoshida T."/>
            <person name="Shimamura S."/>
            <person name="Takaki Y."/>
            <person name="Nagai Y."/>
            <person name="Toyoda A."/>
            <person name="Suzuki Y."/>
            <person name="Arimoto A."/>
            <person name="Ishii H."/>
            <person name="Satoh N."/>
            <person name="Nishiyama T."/>
            <person name="Hasebe M."/>
            <person name="Maruyama T."/>
            <person name="Minagawa J."/>
            <person name="Obokata J."/>
            <person name="Shigenobu S."/>
        </authorList>
    </citation>
    <scope>NUCLEOTIDE SEQUENCE [LARGE SCALE GENOMIC DNA]</scope>
</reference>
<protein>
    <submittedName>
        <fullName evidence="1">Uncharacterized protein</fullName>
    </submittedName>
</protein>
<sequence>MTVWRYQLCLAYAASNRPMKVTVDVYVPLEPLVSLHPGVALWFAESFLSFTALSTHTVLSRPQPFPSHNTVSTRARIQLDAIKTESCLYVPPLLTILVESL</sequence>
<evidence type="ECO:0000313" key="2">
    <source>
        <dbReference type="Proteomes" id="UP000762676"/>
    </source>
</evidence>
<name>A0AAV4F670_9GAST</name>
<dbReference type="EMBL" id="BMAT01004136">
    <property type="protein sequence ID" value="GFR68774.1"/>
    <property type="molecule type" value="Genomic_DNA"/>
</dbReference>
<evidence type="ECO:0000313" key="1">
    <source>
        <dbReference type="EMBL" id="GFR68774.1"/>
    </source>
</evidence>
<gene>
    <name evidence="1" type="ORF">ElyMa_002029900</name>
</gene>
<proteinExistence type="predicted"/>
<keyword evidence="2" id="KW-1185">Reference proteome</keyword>
<accession>A0AAV4F670</accession>
<comment type="caution">
    <text evidence="1">The sequence shown here is derived from an EMBL/GenBank/DDBJ whole genome shotgun (WGS) entry which is preliminary data.</text>
</comment>